<gene>
    <name evidence="1" type="ORF">MCNF_10070</name>
</gene>
<accession>A0A7I7XTY0</accession>
<reference evidence="1" key="2">
    <citation type="submission" date="2020-02" db="EMBL/GenBank/DDBJ databases">
        <authorList>
            <person name="Matsumoto Y."/>
            <person name="Motooka D."/>
            <person name="Nakamura S."/>
        </authorList>
    </citation>
    <scope>NUCLEOTIDE SEQUENCE</scope>
    <source>
        <strain evidence="1">JCM 13671</strain>
    </source>
</reference>
<dbReference type="Proteomes" id="UP000466931">
    <property type="component" value="Chromosome"/>
</dbReference>
<proteinExistence type="predicted"/>
<organism evidence="1 2">
    <name type="scientific">Mycolicibacterium confluentis</name>
    <dbReference type="NCBI Taxonomy" id="28047"/>
    <lineage>
        <taxon>Bacteria</taxon>
        <taxon>Bacillati</taxon>
        <taxon>Actinomycetota</taxon>
        <taxon>Actinomycetes</taxon>
        <taxon>Mycobacteriales</taxon>
        <taxon>Mycobacteriaceae</taxon>
        <taxon>Mycolicibacterium</taxon>
    </lineage>
</organism>
<evidence type="ECO:0000313" key="1">
    <source>
        <dbReference type="EMBL" id="BBZ32402.1"/>
    </source>
</evidence>
<name>A0A7I7XTY0_9MYCO</name>
<protein>
    <submittedName>
        <fullName evidence="1">Uncharacterized protein</fullName>
    </submittedName>
</protein>
<sequence>MARRVVTALRAGASYFDLGDAWNSFAPNQQLAANQHVLDTAIANRDTIRLPVPFTEIRPDTYTGAELRYLFQGVHRPR</sequence>
<reference evidence="1" key="1">
    <citation type="journal article" date="2019" name="Emerg. Microbes Infect.">
        <title>Comprehensive subspecies identification of 175 nontuberculous mycobacteria species based on 7547 genomic profiles.</title>
        <authorList>
            <person name="Matsumoto Y."/>
            <person name="Kinjo T."/>
            <person name="Motooka D."/>
            <person name="Nabeya D."/>
            <person name="Jung N."/>
            <person name="Uechi K."/>
            <person name="Horii T."/>
            <person name="Iida T."/>
            <person name="Fujita J."/>
            <person name="Nakamura S."/>
        </authorList>
    </citation>
    <scope>NUCLEOTIDE SEQUENCE [LARGE SCALE GENOMIC DNA]</scope>
    <source>
        <strain evidence="1">JCM 13671</strain>
    </source>
</reference>
<evidence type="ECO:0000313" key="2">
    <source>
        <dbReference type="Proteomes" id="UP000466931"/>
    </source>
</evidence>
<keyword evidence="2" id="KW-1185">Reference proteome</keyword>
<dbReference type="EMBL" id="AP022612">
    <property type="protein sequence ID" value="BBZ32402.1"/>
    <property type="molecule type" value="Genomic_DNA"/>
</dbReference>
<dbReference type="AlphaFoldDB" id="A0A7I7XTY0"/>